<name>A0A6A6E1E4_9PEZI</name>
<dbReference type="AlphaFoldDB" id="A0A6A6E1E4"/>
<dbReference type="Proteomes" id="UP000800200">
    <property type="component" value="Unassembled WGS sequence"/>
</dbReference>
<keyword evidence="2" id="KW-1185">Reference proteome</keyword>
<proteinExistence type="predicted"/>
<evidence type="ECO:0000313" key="1">
    <source>
        <dbReference type="EMBL" id="KAF2185741.1"/>
    </source>
</evidence>
<organism evidence="1 2">
    <name type="scientific">Zopfia rhizophila CBS 207.26</name>
    <dbReference type="NCBI Taxonomy" id="1314779"/>
    <lineage>
        <taxon>Eukaryota</taxon>
        <taxon>Fungi</taxon>
        <taxon>Dikarya</taxon>
        <taxon>Ascomycota</taxon>
        <taxon>Pezizomycotina</taxon>
        <taxon>Dothideomycetes</taxon>
        <taxon>Dothideomycetes incertae sedis</taxon>
        <taxon>Zopfiaceae</taxon>
        <taxon>Zopfia</taxon>
    </lineage>
</organism>
<sequence length="147" mass="16356">MSTHDSLLNAAAMALTSNAWLDPMKYACKFFTPSSIVISRADVVPFCSKRDCHLSRHRSLCLTHRRDSSSPGYQLPVDRMSLQTPPAGFSIVRRMGGNPGAKPVVNVVLPIFWESVCRIGIWVRSEDGGNLGTYMTLGMQKLKEEKR</sequence>
<gene>
    <name evidence="1" type="ORF">K469DRAFT_156248</name>
</gene>
<accession>A0A6A6E1E4</accession>
<reference evidence="1" key="1">
    <citation type="journal article" date="2020" name="Stud. Mycol.">
        <title>101 Dothideomycetes genomes: a test case for predicting lifestyles and emergence of pathogens.</title>
        <authorList>
            <person name="Haridas S."/>
            <person name="Albert R."/>
            <person name="Binder M."/>
            <person name="Bloem J."/>
            <person name="Labutti K."/>
            <person name="Salamov A."/>
            <person name="Andreopoulos B."/>
            <person name="Baker S."/>
            <person name="Barry K."/>
            <person name="Bills G."/>
            <person name="Bluhm B."/>
            <person name="Cannon C."/>
            <person name="Castanera R."/>
            <person name="Culley D."/>
            <person name="Daum C."/>
            <person name="Ezra D."/>
            <person name="Gonzalez J."/>
            <person name="Henrissat B."/>
            <person name="Kuo A."/>
            <person name="Liang C."/>
            <person name="Lipzen A."/>
            <person name="Lutzoni F."/>
            <person name="Magnuson J."/>
            <person name="Mondo S."/>
            <person name="Nolan M."/>
            <person name="Ohm R."/>
            <person name="Pangilinan J."/>
            <person name="Park H.-J."/>
            <person name="Ramirez L."/>
            <person name="Alfaro M."/>
            <person name="Sun H."/>
            <person name="Tritt A."/>
            <person name="Yoshinaga Y."/>
            <person name="Zwiers L.-H."/>
            <person name="Turgeon B."/>
            <person name="Goodwin S."/>
            <person name="Spatafora J."/>
            <person name="Crous P."/>
            <person name="Grigoriev I."/>
        </authorList>
    </citation>
    <scope>NUCLEOTIDE SEQUENCE</scope>
    <source>
        <strain evidence="1">CBS 207.26</strain>
    </source>
</reference>
<evidence type="ECO:0000313" key="2">
    <source>
        <dbReference type="Proteomes" id="UP000800200"/>
    </source>
</evidence>
<dbReference type="EMBL" id="ML994632">
    <property type="protein sequence ID" value="KAF2185741.1"/>
    <property type="molecule type" value="Genomic_DNA"/>
</dbReference>
<protein>
    <submittedName>
        <fullName evidence="1">Uncharacterized protein</fullName>
    </submittedName>
</protein>